<dbReference type="SUPFAM" id="SSF55781">
    <property type="entry name" value="GAF domain-like"/>
    <property type="match status" value="1"/>
</dbReference>
<dbReference type="InterPro" id="IPR052016">
    <property type="entry name" value="Bact_Sigma-Reg"/>
</dbReference>
<dbReference type="InterPro" id="IPR036457">
    <property type="entry name" value="PPM-type-like_dom_sf"/>
</dbReference>
<evidence type="ECO:0000259" key="2">
    <source>
        <dbReference type="PROSITE" id="PS50112"/>
    </source>
</evidence>
<comment type="caution">
    <text evidence="4">The sequence shown here is derived from an EMBL/GenBank/DDBJ whole genome shotgun (WGS) entry which is preliminary data.</text>
</comment>
<proteinExistence type="predicted"/>
<organism evidence="4 5">
    <name type="scientific">Cellulomonas alba</name>
    <dbReference type="NCBI Taxonomy" id="3053467"/>
    <lineage>
        <taxon>Bacteria</taxon>
        <taxon>Bacillati</taxon>
        <taxon>Actinomycetota</taxon>
        <taxon>Actinomycetes</taxon>
        <taxon>Micrococcales</taxon>
        <taxon>Cellulomonadaceae</taxon>
        <taxon>Cellulomonas</taxon>
    </lineage>
</organism>
<evidence type="ECO:0000313" key="5">
    <source>
        <dbReference type="Proteomes" id="UP001529338"/>
    </source>
</evidence>
<dbReference type="SUPFAM" id="SSF81606">
    <property type="entry name" value="PP2C-like"/>
    <property type="match status" value="1"/>
</dbReference>
<dbReference type="EMBL" id="JAUCGQ010000001">
    <property type="protein sequence ID" value="MDM7855019.1"/>
    <property type="molecule type" value="Genomic_DNA"/>
</dbReference>
<dbReference type="RefSeq" id="WP_289454833.1">
    <property type="nucleotide sequence ID" value="NZ_JAUCGQ010000001.1"/>
</dbReference>
<name>A0ABT7SG43_9CELL</name>
<dbReference type="Gene3D" id="3.60.40.10">
    <property type="entry name" value="PPM-type phosphatase domain"/>
    <property type="match status" value="1"/>
</dbReference>
<evidence type="ECO:0000259" key="3">
    <source>
        <dbReference type="PROSITE" id="PS50113"/>
    </source>
</evidence>
<keyword evidence="1" id="KW-0378">Hydrolase</keyword>
<dbReference type="InterPro" id="IPR035965">
    <property type="entry name" value="PAS-like_dom_sf"/>
</dbReference>
<dbReference type="PANTHER" id="PTHR43156:SF2">
    <property type="entry name" value="STAGE II SPORULATION PROTEIN E"/>
    <property type="match status" value="1"/>
</dbReference>
<dbReference type="PROSITE" id="PS50112">
    <property type="entry name" value="PAS"/>
    <property type="match status" value="1"/>
</dbReference>
<dbReference type="SMART" id="SM00086">
    <property type="entry name" value="PAC"/>
    <property type="match status" value="1"/>
</dbReference>
<dbReference type="CDD" id="cd00130">
    <property type="entry name" value="PAS"/>
    <property type="match status" value="1"/>
</dbReference>
<feature type="domain" description="PAS" evidence="2">
    <location>
        <begin position="7"/>
        <end position="65"/>
    </location>
</feature>
<dbReference type="Gene3D" id="3.30.450.40">
    <property type="match status" value="1"/>
</dbReference>
<dbReference type="NCBIfam" id="TIGR00229">
    <property type="entry name" value="sensory_box"/>
    <property type="match status" value="1"/>
</dbReference>
<dbReference type="InterPro" id="IPR000014">
    <property type="entry name" value="PAS"/>
</dbReference>
<accession>A0ABT7SG43</accession>
<dbReference type="SUPFAM" id="SSF55785">
    <property type="entry name" value="PYP-like sensor domain (PAS domain)"/>
    <property type="match status" value="1"/>
</dbReference>
<dbReference type="PANTHER" id="PTHR43156">
    <property type="entry name" value="STAGE II SPORULATION PROTEIN E-RELATED"/>
    <property type="match status" value="1"/>
</dbReference>
<dbReference type="InterPro" id="IPR029016">
    <property type="entry name" value="GAF-like_dom_sf"/>
</dbReference>
<dbReference type="Pfam" id="PF07228">
    <property type="entry name" value="SpoIIE"/>
    <property type="match status" value="1"/>
</dbReference>
<protein>
    <submittedName>
        <fullName evidence="4">SpoIIE family protein phosphatase</fullName>
    </submittedName>
</protein>
<dbReference type="InterPro" id="IPR003018">
    <property type="entry name" value="GAF"/>
</dbReference>
<dbReference type="InterPro" id="IPR000700">
    <property type="entry name" value="PAS-assoc_C"/>
</dbReference>
<dbReference type="InterPro" id="IPR001932">
    <property type="entry name" value="PPM-type_phosphatase-like_dom"/>
</dbReference>
<feature type="domain" description="PAC" evidence="3">
    <location>
        <begin position="66"/>
        <end position="120"/>
    </location>
</feature>
<reference evidence="4 5" key="1">
    <citation type="submission" date="2023-06" db="EMBL/GenBank/DDBJ databases">
        <title>Cellulomonas sp. MW4 Whole genome sequence.</title>
        <authorList>
            <person name="Park S."/>
        </authorList>
    </citation>
    <scope>NUCLEOTIDE SEQUENCE [LARGE SCALE GENOMIC DNA]</scope>
    <source>
        <strain evidence="4 5">MW4</strain>
    </source>
</reference>
<dbReference type="Gene3D" id="3.30.450.20">
    <property type="entry name" value="PAS domain"/>
    <property type="match status" value="1"/>
</dbReference>
<dbReference type="Pfam" id="PF13426">
    <property type="entry name" value="PAS_9"/>
    <property type="match status" value="1"/>
</dbReference>
<gene>
    <name evidence="4" type="ORF">QRT04_08750</name>
</gene>
<dbReference type="InterPro" id="IPR001610">
    <property type="entry name" value="PAC"/>
</dbReference>
<dbReference type="Pfam" id="PF13492">
    <property type="entry name" value="GAF_3"/>
    <property type="match status" value="1"/>
</dbReference>
<evidence type="ECO:0000256" key="1">
    <source>
        <dbReference type="ARBA" id="ARBA00022801"/>
    </source>
</evidence>
<evidence type="ECO:0000313" key="4">
    <source>
        <dbReference type="EMBL" id="MDM7855019.1"/>
    </source>
</evidence>
<dbReference type="Proteomes" id="UP001529338">
    <property type="component" value="Unassembled WGS sequence"/>
</dbReference>
<dbReference type="SMART" id="SM00331">
    <property type="entry name" value="PP2C_SIG"/>
    <property type="match status" value="1"/>
</dbReference>
<sequence length="543" mass="58025">MTDGLSVVVTDPRQPDDPIIWVSEGFTRLTGYDAQSVLGRNCRLLQGPRTESTSLMRLREGLAQGQVVSELLLNYRRDGSPFWNRVVIGNVRDESGQVTYRVGVQADVTDSVEAALTRDAGARVERETTIRLDLLARVSDELTARLDYHDAVDALGDLAVPALATWGFVAVTDDRGRYEHVHLATSEPDLAAAIKELANEDLGWLYGAPSVTAALTSGPGFIAAPYRVARAGIRDYASQRQYELFEELGLGSALVLPLRGRDRVLGVIAFVSRDLEAFSPEVVVTAAHLGRRAGLALDNTRLFLAERSAALTLQHRLLPAIPKVEGLDVAAAYVPSARSAEVGGDWFDVLPLADGSLGLAVGDVVGHDMRAAAAMGQLRSLLRSAAWEGSSPAAVIARVDTLVRGLDIADIATCVYARWQSADDAVLVTYARAGHPPAMLRLPGGEVRVLNGGGTTPLGVGPVSDSVRDGAVSVPPGAMLVLYTDGLVERRDRGLRGGIDELVHSLESVGDDVDAQTLVDTLVRDLVGAQQEDDLCLLVVRRP</sequence>
<keyword evidence="5" id="KW-1185">Reference proteome</keyword>
<dbReference type="PROSITE" id="PS50113">
    <property type="entry name" value="PAC"/>
    <property type="match status" value="1"/>
</dbReference>